<evidence type="ECO:0000313" key="1">
    <source>
        <dbReference type="EMBL" id="KAK6495763.1"/>
    </source>
</evidence>
<gene>
    <name evidence="1" type="ORF">TWF481_002810</name>
</gene>
<proteinExistence type="predicted"/>
<accession>A0AAV9VSE3</accession>
<reference evidence="1 2" key="1">
    <citation type="submission" date="2023-08" db="EMBL/GenBank/DDBJ databases">
        <authorList>
            <person name="Palmer J.M."/>
        </authorList>
    </citation>
    <scope>NUCLEOTIDE SEQUENCE [LARGE SCALE GENOMIC DNA]</scope>
    <source>
        <strain evidence="1 2">TWF481</strain>
    </source>
</reference>
<organism evidence="1 2">
    <name type="scientific">Arthrobotrys musiformis</name>
    <dbReference type="NCBI Taxonomy" id="47236"/>
    <lineage>
        <taxon>Eukaryota</taxon>
        <taxon>Fungi</taxon>
        <taxon>Dikarya</taxon>
        <taxon>Ascomycota</taxon>
        <taxon>Pezizomycotina</taxon>
        <taxon>Orbiliomycetes</taxon>
        <taxon>Orbiliales</taxon>
        <taxon>Orbiliaceae</taxon>
        <taxon>Arthrobotrys</taxon>
    </lineage>
</organism>
<protein>
    <submittedName>
        <fullName evidence="1">Uncharacterized protein</fullName>
    </submittedName>
</protein>
<evidence type="ECO:0000313" key="2">
    <source>
        <dbReference type="Proteomes" id="UP001370758"/>
    </source>
</evidence>
<sequence length="60" mass="6519">MCRQVFVNVIPCSGNTAMRTLELLENAINMNAVVTMNVSSADLSSPRNATHMYSSKSKAL</sequence>
<dbReference type="EMBL" id="JAVHJL010000012">
    <property type="protein sequence ID" value="KAK6495763.1"/>
    <property type="molecule type" value="Genomic_DNA"/>
</dbReference>
<keyword evidence="2" id="KW-1185">Reference proteome</keyword>
<dbReference type="AlphaFoldDB" id="A0AAV9VSE3"/>
<comment type="caution">
    <text evidence="1">The sequence shown here is derived from an EMBL/GenBank/DDBJ whole genome shotgun (WGS) entry which is preliminary data.</text>
</comment>
<name>A0AAV9VSE3_9PEZI</name>
<dbReference type="Proteomes" id="UP001370758">
    <property type="component" value="Unassembled WGS sequence"/>
</dbReference>